<dbReference type="SUPFAM" id="SSF52467">
    <property type="entry name" value="DHS-like NAD/FAD-binding domain"/>
    <property type="match status" value="1"/>
</dbReference>
<dbReference type="EC" id="2.3.1.286" evidence="1"/>
<dbReference type="RefSeq" id="WP_092340135.1">
    <property type="nucleotide sequence ID" value="NZ_FNIB01000004.1"/>
</dbReference>
<reference evidence="7 9" key="2">
    <citation type="submission" date="2019-03" db="EMBL/GenBank/DDBJ databases">
        <title>Genomics of glacier-inhabiting Cryobacterium strains.</title>
        <authorList>
            <person name="Liu Q."/>
            <person name="Xin Y.-H."/>
        </authorList>
    </citation>
    <scope>NUCLEOTIDE SEQUENCE [LARGE SCALE GENOMIC DNA]</scope>
    <source>
        <strain evidence="7 9">Hh8</strain>
    </source>
</reference>
<keyword evidence="3" id="KW-0520">NAD</keyword>
<name>A0A4R8V0S8_9MICO</name>
<protein>
    <recommendedName>
        <fullName evidence="1">protein acetyllysine N-acetyltransferase</fullName>
        <ecNumber evidence="1">2.3.1.286</ecNumber>
    </recommendedName>
</protein>
<dbReference type="AlphaFoldDB" id="A0A4R8V0S8"/>
<dbReference type="InterPro" id="IPR026591">
    <property type="entry name" value="Sirtuin_cat_small_dom_sf"/>
</dbReference>
<evidence type="ECO:0000313" key="8">
    <source>
        <dbReference type="Proteomes" id="UP000199639"/>
    </source>
</evidence>
<feature type="active site" description="Proton acceptor" evidence="4">
    <location>
        <position position="162"/>
    </location>
</feature>
<gene>
    <name evidence="7" type="ORF">E3O21_14990</name>
    <name evidence="6" type="ORF">SAMN05216368_104299</name>
</gene>
<feature type="binding site" evidence="4">
    <location>
        <position position="220"/>
    </location>
    <ligand>
        <name>Zn(2+)</name>
        <dbReference type="ChEBI" id="CHEBI:29105"/>
    </ligand>
</feature>
<evidence type="ECO:0000259" key="5">
    <source>
        <dbReference type="PROSITE" id="PS50305"/>
    </source>
</evidence>
<dbReference type="PROSITE" id="PS50305">
    <property type="entry name" value="SIRTUIN"/>
    <property type="match status" value="1"/>
</dbReference>
<dbReference type="Proteomes" id="UP000298252">
    <property type="component" value="Unassembled WGS sequence"/>
</dbReference>
<proteinExistence type="predicted"/>
<keyword evidence="4" id="KW-0479">Metal-binding</keyword>
<keyword evidence="4" id="KW-0862">Zinc</keyword>
<dbReference type="InterPro" id="IPR026590">
    <property type="entry name" value="Ssirtuin_cat_dom"/>
</dbReference>
<organism evidence="6 8">
    <name type="scientific">Cryobacterium flavum</name>
    <dbReference type="NCBI Taxonomy" id="1424659"/>
    <lineage>
        <taxon>Bacteria</taxon>
        <taxon>Bacillati</taxon>
        <taxon>Actinomycetota</taxon>
        <taxon>Actinomycetes</taxon>
        <taxon>Micrococcales</taxon>
        <taxon>Microbacteriaceae</taxon>
        <taxon>Cryobacterium</taxon>
    </lineage>
</organism>
<dbReference type="Proteomes" id="UP000199639">
    <property type="component" value="Unassembled WGS sequence"/>
</dbReference>
<evidence type="ECO:0000256" key="4">
    <source>
        <dbReference type="PROSITE-ProRule" id="PRU00236"/>
    </source>
</evidence>
<accession>A0A4R8V0S8</accession>
<feature type="binding site" evidence="4">
    <location>
        <position position="170"/>
    </location>
    <ligand>
        <name>Zn(2+)</name>
        <dbReference type="ChEBI" id="CHEBI:29105"/>
    </ligand>
</feature>
<keyword evidence="2" id="KW-0808">Transferase</keyword>
<evidence type="ECO:0000313" key="9">
    <source>
        <dbReference type="Proteomes" id="UP000298252"/>
    </source>
</evidence>
<dbReference type="Gene3D" id="3.30.1600.10">
    <property type="entry name" value="SIR2/SIRT2 'Small Domain"/>
    <property type="match status" value="1"/>
</dbReference>
<evidence type="ECO:0000256" key="2">
    <source>
        <dbReference type="ARBA" id="ARBA00022679"/>
    </source>
</evidence>
<reference evidence="6 8" key="1">
    <citation type="submission" date="2016-10" db="EMBL/GenBank/DDBJ databases">
        <authorList>
            <person name="Varghese N."/>
            <person name="Submissions S."/>
        </authorList>
    </citation>
    <scope>NUCLEOTIDE SEQUENCE [LARGE SCALE GENOMIC DNA]</scope>
    <source>
        <strain evidence="6 8">CGMCC 1.11215</strain>
    </source>
</reference>
<dbReference type="STRING" id="1424659.SAMN05216368_104299"/>
<dbReference type="PANTHER" id="PTHR11085">
    <property type="entry name" value="NAD-DEPENDENT PROTEIN DEACYLASE SIRTUIN-5, MITOCHONDRIAL-RELATED"/>
    <property type="match status" value="1"/>
</dbReference>
<feature type="binding site" evidence="4">
    <location>
        <position position="223"/>
    </location>
    <ligand>
        <name>Zn(2+)</name>
        <dbReference type="ChEBI" id="CHEBI:29105"/>
    </ligand>
</feature>
<feature type="binding site" evidence="4">
    <location>
        <position position="173"/>
    </location>
    <ligand>
        <name>Zn(2+)</name>
        <dbReference type="ChEBI" id="CHEBI:29105"/>
    </ligand>
</feature>
<evidence type="ECO:0000313" key="7">
    <source>
        <dbReference type="EMBL" id="TFB74661.1"/>
    </source>
</evidence>
<evidence type="ECO:0000256" key="3">
    <source>
        <dbReference type="ARBA" id="ARBA00023027"/>
    </source>
</evidence>
<keyword evidence="9" id="KW-1185">Reference proteome</keyword>
<dbReference type="GO" id="GO:0017136">
    <property type="term" value="F:histone deacetylase activity, NAD-dependent"/>
    <property type="evidence" value="ECO:0007669"/>
    <property type="project" value="TreeGrafter"/>
</dbReference>
<dbReference type="GO" id="GO:0070403">
    <property type="term" value="F:NAD+ binding"/>
    <property type="evidence" value="ECO:0007669"/>
    <property type="project" value="InterPro"/>
</dbReference>
<evidence type="ECO:0000313" key="6">
    <source>
        <dbReference type="EMBL" id="SDN25624.1"/>
    </source>
</evidence>
<evidence type="ECO:0000256" key="1">
    <source>
        <dbReference type="ARBA" id="ARBA00012928"/>
    </source>
</evidence>
<feature type="domain" description="Deacetylase sirtuin-type" evidence="5">
    <location>
        <begin position="43"/>
        <end position="317"/>
    </location>
</feature>
<dbReference type="InterPro" id="IPR003000">
    <property type="entry name" value="Sirtuin"/>
</dbReference>
<dbReference type="InterPro" id="IPR029035">
    <property type="entry name" value="DHS-like_NAD/FAD-binding_dom"/>
</dbReference>
<dbReference type="Gene3D" id="3.40.50.1220">
    <property type="entry name" value="TPP-binding domain"/>
    <property type="match status" value="1"/>
</dbReference>
<dbReference type="GO" id="GO:0046872">
    <property type="term" value="F:metal ion binding"/>
    <property type="evidence" value="ECO:0007669"/>
    <property type="project" value="UniProtKB-KW"/>
</dbReference>
<dbReference type="EMBL" id="SOFD01000035">
    <property type="protein sequence ID" value="TFB74661.1"/>
    <property type="molecule type" value="Genomic_DNA"/>
</dbReference>
<dbReference type="EMBL" id="FNIB01000004">
    <property type="protein sequence ID" value="SDN25624.1"/>
    <property type="molecule type" value="Genomic_DNA"/>
</dbReference>
<dbReference type="InterPro" id="IPR050134">
    <property type="entry name" value="NAD-dep_sirtuin_deacylases"/>
</dbReference>
<dbReference type="Pfam" id="PF02146">
    <property type="entry name" value="SIR2"/>
    <property type="match status" value="1"/>
</dbReference>
<dbReference type="PANTHER" id="PTHR11085:SF10">
    <property type="entry name" value="NAD-DEPENDENT PROTEIN DEACYLASE SIRTUIN-5, MITOCHONDRIAL-RELATED"/>
    <property type="match status" value="1"/>
</dbReference>
<sequence>MTADSAQPSDTAAHGTAADGTVLVDALEPADAPDTAAALASALALDSERAVDAVAALLRGKRAAVLTGAGLSTDSGIPDYRGAGAPTRTPMNFQTFVANERSRKRYWAGSHLGWRVFHQAEPNLGHRSLVQLESAGAIAGVITQNVDGLHTRAGSRHVVELHGSLDRVICLACGQAFGRDSIAARLEKDNPVLRDPESIRIAPDGDADVGNIDDFVVPACTVCGGMLKPNVVFFGELVPTETFLEASALIQSADALIVAGSSLAVNSGIRLVEQARRRKLPIIVINRGVTKGDGRALHKLEAGTSETLAALAERLLG</sequence>